<dbReference type="GO" id="GO:0000155">
    <property type="term" value="F:phosphorelay sensor kinase activity"/>
    <property type="evidence" value="ECO:0007669"/>
    <property type="project" value="InterPro"/>
</dbReference>
<dbReference type="PROSITE" id="PS50894">
    <property type="entry name" value="HPT"/>
    <property type="match status" value="1"/>
</dbReference>
<dbReference type="Gene3D" id="3.30.565.10">
    <property type="entry name" value="Histidine kinase-like ATPase, C-terminal domain"/>
    <property type="match status" value="1"/>
</dbReference>
<dbReference type="Gene3D" id="3.40.50.2300">
    <property type="match status" value="1"/>
</dbReference>
<dbReference type="EC" id="2.7.13.3" evidence="4"/>
<evidence type="ECO:0000256" key="14">
    <source>
        <dbReference type="ARBA" id="ARBA00023136"/>
    </source>
</evidence>
<comment type="function">
    <text evidence="15">May play the central regulatory role in sporulation. It may be an element of the effector pathway responsible for the activation of sporulation genes in response to nutritional stress. Spo0A may act in concert with spo0H (a sigma factor) to control the expression of some genes that are critical to the sporulation process.</text>
</comment>
<dbReference type="InterPro" id="IPR005467">
    <property type="entry name" value="His_kinase_dom"/>
</dbReference>
<feature type="domain" description="HPt" evidence="22">
    <location>
        <begin position="484"/>
        <end position="581"/>
    </location>
</feature>
<dbReference type="AlphaFoldDB" id="A0A927YRJ3"/>
<keyword evidence="8 19" id="KW-0812">Transmembrane</keyword>
<dbReference type="InterPro" id="IPR003594">
    <property type="entry name" value="HATPase_dom"/>
</dbReference>
<dbReference type="Proteomes" id="UP000766246">
    <property type="component" value="Unassembled WGS sequence"/>
</dbReference>
<evidence type="ECO:0000256" key="10">
    <source>
        <dbReference type="ARBA" id="ARBA00022777"/>
    </source>
</evidence>
<dbReference type="InterPro" id="IPR004358">
    <property type="entry name" value="Sig_transdc_His_kin-like_C"/>
</dbReference>
<evidence type="ECO:0000256" key="3">
    <source>
        <dbReference type="ARBA" id="ARBA00006402"/>
    </source>
</evidence>
<feature type="modified residue" description="Phosphohistidine" evidence="17">
    <location>
        <position position="523"/>
    </location>
</feature>
<feature type="transmembrane region" description="Helical" evidence="19">
    <location>
        <begin position="12"/>
        <end position="34"/>
    </location>
</feature>
<dbReference type="Pfam" id="PF00072">
    <property type="entry name" value="Response_reg"/>
    <property type="match status" value="1"/>
</dbReference>
<feature type="transmembrane region" description="Helical" evidence="19">
    <location>
        <begin position="40"/>
        <end position="65"/>
    </location>
</feature>
<dbReference type="InterPro" id="IPR008207">
    <property type="entry name" value="Sig_transdc_His_kin_Hpt_dom"/>
</dbReference>
<dbReference type="InterPro" id="IPR011006">
    <property type="entry name" value="CheY-like_superfamily"/>
</dbReference>
<evidence type="ECO:0000256" key="18">
    <source>
        <dbReference type="PROSITE-ProRule" id="PRU00169"/>
    </source>
</evidence>
<name>A0A927YRJ3_9FIRM</name>
<dbReference type="SUPFAM" id="SSF47384">
    <property type="entry name" value="Homodimeric domain of signal transducing histidine kinase"/>
    <property type="match status" value="1"/>
</dbReference>
<dbReference type="PROSITE" id="PS50109">
    <property type="entry name" value="HIS_KIN"/>
    <property type="match status" value="1"/>
</dbReference>
<evidence type="ECO:0000256" key="1">
    <source>
        <dbReference type="ARBA" id="ARBA00000085"/>
    </source>
</evidence>
<keyword evidence="10" id="KW-0418">Kinase</keyword>
<keyword evidence="6" id="KW-1003">Cell membrane</keyword>
<dbReference type="InterPro" id="IPR036641">
    <property type="entry name" value="HPT_dom_sf"/>
</dbReference>
<dbReference type="CDD" id="cd00082">
    <property type="entry name" value="HisKA"/>
    <property type="match status" value="1"/>
</dbReference>
<evidence type="ECO:0000256" key="8">
    <source>
        <dbReference type="ARBA" id="ARBA00022692"/>
    </source>
</evidence>
<comment type="similarity">
    <text evidence="3">In the N-terminal section; belongs to the phytochrome family.</text>
</comment>
<dbReference type="InterPro" id="IPR003661">
    <property type="entry name" value="HisK_dim/P_dom"/>
</dbReference>
<proteinExistence type="inferred from homology"/>
<evidence type="ECO:0000256" key="13">
    <source>
        <dbReference type="ARBA" id="ARBA00023012"/>
    </source>
</evidence>
<keyword evidence="10" id="KW-0808">Transferase</keyword>
<dbReference type="Gene3D" id="1.10.287.130">
    <property type="match status" value="1"/>
</dbReference>
<keyword evidence="11" id="KW-0067">ATP-binding</keyword>
<evidence type="ECO:0000259" key="20">
    <source>
        <dbReference type="PROSITE" id="PS50109"/>
    </source>
</evidence>
<dbReference type="Gene3D" id="1.20.120.160">
    <property type="entry name" value="HPT domain"/>
    <property type="match status" value="1"/>
</dbReference>
<dbReference type="Pfam" id="PF00512">
    <property type="entry name" value="HisKA"/>
    <property type="match status" value="1"/>
</dbReference>
<feature type="domain" description="Response regulatory" evidence="21">
    <location>
        <begin position="345"/>
        <end position="462"/>
    </location>
</feature>
<dbReference type="GO" id="GO:0005524">
    <property type="term" value="F:ATP binding"/>
    <property type="evidence" value="ECO:0007669"/>
    <property type="project" value="UniProtKB-KW"/>
</dbReference>
<dbReference type="SUPFAM" id="SSF52172">
    <property type="entry name" value="CheY-like"/>
    <property type="match status" value="1"/>
</dbReference>
<keyword evidence="14 19" id="KW-0472">Membrane</keyword>
<dbReference type="PANTHER" id="PTHR45339">
    <property type="entry name" value="HYBRID SIGNAL TRANSDUCTION HISTIDINE KINASE J"/>
    <property type="match status" value="1"/>
</dbReference>
<dbReference type="InterPro" id="IPR001789">
    <property type="entry name" value="Sig_transdc_resp-reg_receiver"/>
</dbReference>
<evidence type="ECO:0000256" key="6">
    <source>
        <dbReference type="ARBA" id="ARBA00022475"/>
    </source>
</evidence>
<evidence type="ECO:0000256" key="12">
    <source>
        <dbReference type="ARBA" id="ARBA00022989"/>
    </source>
</evidence>
<dbReference type="PROSITE" id="PS50110">
    <property type="entry name" value="RESPONSE_REGULATORY"/>
    <property type="match status" value="1"/>
</dbReference>
<accession>A0A927YRJ3</accession>
<evidence type="ECO:0000256" key="16">
    <source>
        <dbReference type="ARBA" id="ARBA00074306"/>
    </source>
</evidence>
<feature type="modified residue" description="4-aspartylphosphate" evidence="18">
    <location>
        <position position="394"/>
    </location>
</feature>
<reference evidence="23" key="1">
    <citation type="submission" date="2019-04" db="EMBL/GenBank/DDBJ databases">
        <title>Evolution of Biomass-Degrading Anaerobic Consortia Revealed by Metagenomics.</title>
        <authorList>
            <person name="Peng X."/>
        </authorList>
    </citation>
    <scope>NUCLEOTIDE SEQUENCE</scope>
    <source>
        <strain evidence="23">SIG311</strain>
    </source>
</reference>
<keyword evidence="7 18" id="KW-0597">Phosphoprotein</keyword>
<dbReference type="SUPFAM" id="SSF55874">
    <property type="entry name" value="ATPase domain of HSP90 chaperone/DNA topoisomerase II/histidine kinase"/>
    <property type="match status" value="1"/>
</dbReference>
<dbReference type="GO" id="GO:0005886">
    <property type="term" value="C:plasma membrane"/>
    <property type="evidence" value="ECO:0007669"/>
    <property type="project" value="UniProtKB-SubCell"/>
</dbReference>
<sequence>MKSVRTRMMLLIASLVLFVEAVVIIVAVMTLGILKSKDAVISAAYFFVPLLLATVLAMAFARLVVKWLVKLIDEQTEAANAANKAKSTFLANMSHEIRTPINAILGMDEMIIRESNDEQIVEYATSIKQAGKSLLVQVNGILDYSKLEDGHMEIFEVEYDLATMISGFVSSASTRAKAKGLNFKVDIDENLPITLLGDDVRVSQIVANLLTNAVKYTEAGEVDFSMREVGRNESSIEIEIKVKDTGIGIREEDLKNLSVSFKRIDEEHNRNIEGTGLGIPIVIQLLKLMGSELVVESKYQVGSTFSFVLKQGIASNEPIGDYKKRIKKSYKRRNKYTFPSLPEAEVLLVDDYEMNLVVAKNLMKVYDFIPDLVESGRAAITRAEEKEYDIIFMDHMMPDMDGIETLDIIKKKGYLGKNTKVIALTANAIAGAKEYYISKGFDDYLTKPIDAEALEEMLLKYIPKKKILKKAISDVKNDKSIVSNDDERQALIKIFVSTIDESAKKLDEYKAAGDIKNYTIKVHGLKSTARLIGEMSISKKAEALEKAGKTGDIDYINNHHDELIEEYLSIRNNYEGTKPPKKPFEKSDLKDALYSIIEMANVSDYTSTEMLLNTLDEYDIPEDIYEGIKKIREFLNKLDYEAVAQTATDMLNQ</sequence>
<evidence type="ECO:0000256" key="19">
    <source>
        <dbReference type="SAM" id="Phobius"/>
    </source>
</evidence>
<comment type="subcellular location">
    <subcellularLocation>
        <location evidence="2">Cell membrane</location>
        <topology evidence="2">Multi-pass membrane protein</topology>
    </subcellularLocation>
</comment>
<evidence type="ECO:0000256" key="9">
    <source>
        <dbReference type="ARBA" id="ARBA00022741"/>
    </source>
</evidence>
<keyword evidence="13" id="KW-0902">Two-component regulatory system</keyword>
<dbReference type="PANTHER" id="PTHR45339:SF1">
    <property type="entry name" value="HYBRID SIGNAL TRANSDUCTION HISTIDINE KINASE J"/>
    <property type="match status" value="1"/>
</dbReference>
<evidence type="ECO:0000259" key="22">
    <source>
        <dbReference type="PROSITE" id="PS50894"/>
    </source>
</evidence>
<evidence type="ECO:0000256" key="2">
    <source>
        <dbReference type="ARBA" id="ARBA00004651"/>
    </source>
</evidence>
<evidence type="ECO:0000256" key="7">
    <source>
        <dbReference type="ARBA" id="ARBA00022553"/>
    </source>
</evidence>
<evidence type="ECO:0000259" key="21">
    <source>
        <dbReference type="PROSITE" id="PS50110"/>
    </source>
</evidence>
<keyword evidence="12 19" id="KW-1133">Transmembrane helix</keyword>
<feature type="domain" description="Histidine kinase" evidence="20">
    <location>
        <begin position="92"/>
        <end position="313"/>
    </location>
</feature>
<evidence type="ECO:0000256" key="11">
    <source>
        <dbReference type="ARBA" id="ARBA00022840"/>
    </source>
</evidence>
<dbReference type="Pfam" id="PF02518">
    <property type="entry name" value="HATPase_c"/>
    <property type="match status" value="1"/>
</dbReference>
<dbReference type="CDD" id="cd17546">
    <property type="entry name" value="REC_hyHK_CKI1_RcsC-like"/>
    <property type="match status" value="1"/>
</dbReference>
<evidence type="ECO:0000313" key="24">
    <source>
        <dbReference type="Proteomes" id="UP000766246"/>
    </source>
</evidence>
<gene>
    <name evidence="23" type="ORF">E7272_11560</name>
</gene>
<dbReference type="SMART" id="SM00387">
    <property type="entry name" value="HATPase_c"/>
    <property type="match status" value="1"/>
</dbReference>
<comment type="caution">
    <text evidence="23">The sequence shown here is derived from an EMBL/GenBank/DDBJ whole genome shotgun (WGS) entry which is preliminary data.</text>
</comment>
<evidence type="ECO:0000256" key="17">
    <source>
        <dbReference type="PROSITE-ProRule" id="PRU00110"/>
    </source>
</evidence>
<dbReference type="PRINTS" id="PR00344">
    <property type="entry name" value="BCTRLSENSOR"/>
</dbReference>
<dbReference type="SMART" id="SM00388">
    <property type="entry name" value="HisKA"/>
    <property type="match status" value="1"/>
</dbReference>
<keyword evidence="9" id="KW-0547">Nucleotide-binding</keyword>
<evidence type="ECO:0000256" key="5">
    <source>
        <dbReference type="ARBA" id="ARBA00018672"/>
    </source>
</evidence>
<dbReference type="SMART" id="SM00448">
    <property type="entry name" value="REC"/>
    <property type="match status" value="1"/>
</dbReference>
<dbReference type="EMBL" id="SVER01000034">
    <property type="protein sequence ID" value="MBE5920461.1"/>
    <property type="molecule type" value="Genomic_DNA"/>
</dbReference>
<evidence type="ECO:0000313" key="23">
    <source>
        <dbReference type="EMBL" id="MBE5920461.1"/>
    </source>
</evidence>
<evidence type="ECO:0000256" key="15">
    <source>
        <dbReference type="ARBA" id="ARBA00024867"/>
    </source>
</evidence>
<dbReference type="InterPro" id="IPR036097">
    <property type="entry name" value="HisK_dim/P_sf"/>
</dbReference>
<organism evidence="23 24">
    <name type="scientific">Pseudobutyrivibrio ruminis</name>
    <dbReference type="NCBI Taxonomy" id="46206"/>
    <lineage>
        <taxon>Bacteria</taxon>
        <taxon>Bacillati</taxon>
        <taxon>Bacillota</taxon>
        <taxon>Clostridia</taxon>
        <taxon>Lachnospirales</taxon>
        <taxon>Lachnospiraceae</taxon>
        <taxon>Pseudobutyrivibrio</taxon>
    </lineage>
</organism>
<comment type="catalytic activity">
    <reaction evidence="1">
        <text>ATP + protein L-histidine = ADP + protein N-phospho-L-histidine.</text>
        <dbReference type="EC" id="2.7.13.3"/>
    </reaction>
</comment>
<dbReference type="FunFam" id="3.30.565.10:FF:000010">
    <property type="entry name" value="Sensor histidine kinase RcsC"/>
    <property type="match status" value="1"/>
</dbReference>
<evidence type="ECO:0000256" key="4">
    <source>
        <dbReference type="ARBA" id="ARBA00012438"/>
    </source>
</evidence>
<protein>
    <recommendedName>
        <fullName evidence="16">Circadian input-output histidine kinase CikA</fullName>
        <ecNumber evidence="4">2.7.13.3</ecNumber>
    </recommendedName>
    <alternativeName>
        <fullName evidence="5">Stage 0 sporulation protein A homolog</fullName>
    </alternativeName>
</protein>
<dbReference type="SUPFAM" id="SSF47226">
    <property type="entry name" value="Histidine-containing phosphotransfer domain, HPT domain"/>
    <property type="match status" value="1"/>
</dbReference>
<dbReference type="InterPro" id="IPR036890">
    <property type="entry name" value="HATPase_C_sf"/>
</dbReference>